<accession>A0A2A3M3P8</accession>
<dbReference type="EMBL" id="NTME01000013">
    <property type="protein sequence ID" value="PBJ94659.1"/>
    <property type="molecule type" value="Genomic_DNA"/>
</dbReference>
<dbReference type="Proteomes" id="UP000218102">
    <property type="component" value="Unassembled WGS sequence"/>
</dbReference>
<evidence type="ECO:0000313" key="2">
    <source>
        <dbReference type="Proteomes" id="UP000218102"/>
    </source>
</evidence>
<dbReference type="AlphaFoldDB" id="A0A2A3M3P8"/>
<proteinExistence type="predicted"/>
<gene>
    <name evidence="1" type="ORF">CMV24_14425</name>
</gene>
<evidence type="ECO:0000313" key="1">
    <source>
        <dbReference type="EMBL" id="PBJ94659.1"/>
    </source>
</evidence>
<name>A0A2A3M3P8_PSEDL</name>
<sequence>MNLELPMPTENRSSNTEMVSVTRYLAEEINAALINHGHVALPRRLQEAMNATCPQPHPEPIAWMVGTAIWWTKEEAERDAAATGLQIFGLGPMTGAAPAEQHQGKPAAWVRFRNGEPDYDGDACMIMNVPGDTLGDGDSWQPVYTHPAPADPGEVEWLRQDVADLIEARDSRVSERLSVLDGLRDQLAERDALLHEVSISPDWSLSVDLQVRISDVLSASAEPSAPAAQPGKCLDGGDCGIGGTCKWCPHTSASSAQQPS</sequence>
<protein>
    <submittedName>
        <fullName evidence="1">Uncharacterized protein</fullName>
    </submittedName>
</protein>
<organism evidence="1 2">
    <name type="scientific">Pseudomonas plecoglossicida</name>
    <dbReference type="NCBI Taxonomy" id="70775"/>
    <lineage>
        <taxon>Bacteria</taxon>
        <taxon>Pseudomonadati</taxon>
        <taxon>Pseudomonadota</taxon>
        <taxon>Gammaproteobacteria</taxon>
        <taxon>Pseudomonadales</taxon>
        <taxon>Pseudomonadaceae</taxon>
        <taxon>Pseudomonas</taxon>
    </lineage>
</organism>
<reference evidence="1 2" key="1">
    <citation type="submission" date="2017-09" db="EMBL/GenBank/DDBJ databases">
        <authorList>
            <person name="Ehlers B."/>
            <person name="Leendertz F.H."/>
        </authorList>
    </citation>
    <scope>NUCLEOTIDE SEQUENCE [LARGE SCALE GENOMIC DNA]</scope>
    <source>
        <strain evidence="1 2">DJ-1</strain>
    </source>
</reference>
<comment type="caution">
    <text evidence="1">The sequence shown here is derived from an EMBL/GenBank/DDBJ whole genome shotgun (WGS) entry which is preliminary data.</text>
</comment>